<feature type="modified residue" description="4-aspartylphosphate" evidence="2">
    <location>
        <position position="53"/>
    </location>
</feature>
<dbReference type="PANTHER" id="PTHR44591">
    <property type="entry name" value="STRESS RESPONSE REGULATOR PROTEIN 1"/>
    <property type="match status" value="1"/>
</dbReference>
<protein>
    <submittedName>
        <fullName evidence="4">Response regulator</fullName>
    </submittedName>
</protein>
<keyword evidence="1 2" id="KW-0597">Phosphoprotein</keyword>
<dbReference type="PROSITE" id="PS50110">
    <property type="entry name" value="RESPONSE_REGULATORY"/>
    <property type="match status" value="1"/>
</dbReference>
<dbReference type="Proteomes" id="UP000572377">
    <property type="component" value="Unassembled WGS sequence"/>
</dbReference>
<dbReference type="CDD" id="cd17562">
    <property type="entry name" value="REC_CheY4-like"/>
    <property type="match status" value="1"/>
</dbReference>
<evidence type="ECO:0000256" key="2">
    <source>
        <dbReference type="PROSITE-ProRule" id="PRU00169"/>
    </source>
</evidence>
<dbReference type="InterPro" id="IPR011006">
    <property type="entry name" value="CheY-like_superfamily"/>
</dbReference>
<dbReference type="InterPro" id="IPR050595">
    <property type="entry name" value="Bact_response_regulator"/>
</dbReference>
<dbReference type="SMART" id="SM00448">
    <property type="entry name" value="REC"/>
    <property type="match status" value="1"/>
</dbReference>
<organism evidence="4 5">
    <name type="scientific">Halovulum dunhuangense</name>
    <dbReference type="NCBI Taxonomy" id="1505036"/>
    <lineage>
        <taxon>Bacteria</taxon>
        <taxon>Pseudomonadati</taxon>
        <taxon>Pseudomonadota</taxon>
        <taxon>Alphaproteobacteria</taxon>
        <taxon>Rhodobacterales</taxon>
        <taxon>Paracoccaceae</taxon>
        <taxon>Halovulum</taxon>
    </lineage>
</organism>
<dbReference type="GO" id="GO:0000160">
    <property type="term" value="P:phosphorelay signal transduction system"/>
    <property type="evidence" value="ECO:0007669"/>
    <property type="project" value="InterPro"/>
</dbReference>
<gene>
    <name evidence="4" type="ORF">HMH01_06445</name>
</gene>
<keyword evidence="5" id="KW-1185">Reference proteome</keyword>
<dbReference type="Pfam" id="PF00072">
    <property type="entry name" value="Response_reg"/>
    <property type="match status" value="1"/>
</dbReference>
<comment type="caution">
    <text evidence="4">The sequence shown here is derived from an EMBL/GenBank/DDBJ whole genome shotgun (WGS) entry which is preliminary data.</text>
</comment>
<dbReference type="PANTHER" id="PTHR44591:SF25">
    <property type="entry name" value="CHEMOTAXIS TWO-COMPONENT RESPONSE REGULATOR"/>
    <property type="match status" value="1"/>
</dbReference>
<dbReference type="AlphaFoldDB" id="A0A849L1C9"/>
<proteinExistence type="predicted"/>
<sequence>MSKAILSIDDSPSIRQMITLTLSGAGYRVDTACDGAEGYHKAVAGPYSAIITDQNMPNMTGIEFIRKFRAHPSSRGVPIIFLSTESDPASKQAAKEAGAIGWIVKPFNQDQLIAAVRKVAGA</sequence>
<evidence type="ECO:0000313" key="4">
    <source>
        <dbReference type="EMBL" id="NNU80073.1"/>
    </source>
</evidence>
<accession>A0A849L1C9</accession>
<dbReference type="Gene3D" id="3.40.50.2300">
    <property type="match status" value="1"/>
</dbReference>
<evidence type="ECO:0000313" key="5">
    <source>
        <dbReference type="Proteomes" id="UP000572377"/>
    </source>
</evidence>
<dbReference type="EMBL" id="JABFBC010000001">
    <property type="protein sequence ID" value="NNU80073.1"/>
    <property type="molecule type" value="Genomic_DNA"/>
</dbReference>
<evidence type="ECO:0000256" key="1">
    <source>
        <dbReference type="ARBA" id="ARBA00022553"/>
    </source>
</evidence>
<reference evidence="4 5" key="1">
    <citation type="submission" date="2020-05" db="EMBL/GenBank/DDBJ databases">
        <title>Gimesia benthica sp. nov., a novel planctomycete isolated from a deep-sea water sample of the Northwest Indian Ocean.</title>
        <authorList>
            <person name="Wang J."/>
            <person name="Ruan C."/>
            <person name="Song L."/>
            <person name="Zhu Y."/>
            <person name="Li A."/>
            <person name="Zheng X."/>
            <person name="Wang L."/>
            <person name="Lu Z."/>
            <person name="Huang Y."/>
            <person name="Du W."/>
            <person name="Zhou Y."/>
            <person name="Huang L."/>
            <person name="Dai X."/>
        </authorList>
    </citation>
    <scope>NUCLEOTIDE SEQUENCE [LARGE SCALE GENOMIC DNA]</scope>
    <source>
        <strain evidence="4 5">YYQ-30</strain>
    </source>
</reference>
<dbReference type="RefSeq" id="WP_171323530.1">
    <property type="nucleotide sequence ID" value="NZ_JABFBC010000001.1"/>
</dbReference>
<dbReference type="SUPFAM" id="SSF52172">
    <property type="entry name" value="CheY-like"/>
    <property type="match status" value="1"/>
</dbReference>
<name>A0A849L1C9_9RHOB</name>
<evidence type="ECO:0000259" key="3">
    <source>
        <dbReference type="PROSITE" id="PS50110"/>
    </source>
</evidence>
<feature type="domain" description="Response regulatory" evidence="3">
    <location>
        <begin position="4"/>
        <end position="120"/>
    </location>
</feature>
<dbReference type="InterPro" id="IPR001789">
    <property type="entry name" value="Sig_transdc_resp-reg_receiver"/>
</dbReference>